<accession>A0A1R3IDL7</accession>
<organism evidence="1 2">
    <name type="scientific">Corchorus olitorius</name>
    <dbReference type="NCBI Taxonomy" id="93759"/>
    <lineage>
        <taxon>Eukaryota</taxon>
        <taxon>Viridiplantae</taxon>
        <taxon>Streptophyta</taxon>
        <taxon>Embryophyta</taxon>
        <taxon>Tracheophyta</taxon>
        <taxon>Spermatophyta</taxon>
        <taxon>Magnoliopsida</taxon>
        <taxon>eudicotyledons</taxon>
        <taxon>Gunneridae</taxon>
        <taxon>Pentapetalae</taxon>
        <taxon>rosids</taxon>
        <taxon>malvids</taxon>
        <taxon>Malvales</taxon>
        <taxon>Malvaceae</taxon>
        <taxon>Grewioideae</taxon>
        <taxon>Apeibeae</taxon>
        <taxon>Corchorus</taxon>
    </lineage>
</organism>
<sequence>MTLFQGSDEPVFTHLSGLKPGMRAYIIVRVCRLWKTILPNSTVGVTTDLIIANEMGNIYKVVRFQVVPWESNYKPLPSDHAILFNSSTEIELLDQPADNFPRYYFDIADINEISTRKERDPLLTDTAGLLLSVTEVGQIRVSTGKSAD</sequence>
<dbReference type="Proteomes" id="UP000187203">
    <property type="component" value="Unassembled WGS sequence"/>
</dbReference>
<dbReference type="AlphaFoldDB" id="A0A1R3IDL7"/>
<dbReference type="OrthoDB" id="1067576at2759"/>
<reference evidence="2" key="1">
    <citation type="submission" date="2013-09" db="EMBL/GenBank/DDBJ databases">
        <title>Corchorus olitorius genome sequencing.</title>
        <authorList>
            <person name="Alam M."/>
            <person name="Haque M.S."/>
            <person name="Islam M.S."/>
            <person name="Emdad E.M."/>
            <person name="Islam M.M."/>
            <person name="Ahmed B."/>
            <person name="Halim A."/>
            <person name="Hossen Q.M.M."/>
            <person name="Hossain M.Z."/>
            <person name="Ahmed R."/>
            <person name="Khan M.M."/>
            <person name="Islam R."/>
            <person name="Rashid M.M."/>
            <person name="Khan S.A."/>
            <person name="Rahman M.S."/>
            <person name="Alam M."/>
            <person name="Yahiya A.S."/>
            <person name="Khan M.S."/>
            <person name="Azam M.S."/>
            <person name="Haque T."/>
            <person name="Lashkar M.Z.H."/>
            <person name="Akhand A.I."/>
            <person name="Morshed G."/>
            <person name="Roy S."/>
            <person name="Uddin K.S."/>
            <person name="Rabeya T."/>
            <person name="Hossain A.S."/>
            <person name="Chowdhury A."/>
            <person name="Snigdha A.R."/>
            <person name="Mortoza M.S."/>
            <person name="Matin S.A."/>
            <person name="Hoque S.M.E."/>
            <person name="Islam M.K."/>
            <person name="Roy D.K."/>
            <person name="Haider R."/>
            <person name="Moosa M.M."/>
            <person name="Elias S.M."/>
            <person name="Hasan A.M."/>
            <person name="Jahan S."/>
            <person name="Shafiuddin M."/>
            <person name="Mahmood N."/>
            <person name="Shommy N.S."/>
        </authorList>
    </citation>
    <scope>NUCLEOTIDE SEQUENCE [LARGE SCALE GENOMIC DNA]</scope>
    <source>
        <strain evidence="2">cv. O-4</strain>
    </source>
</reference>
<evidence type="ECO:0000313" key="1">
    <source>
        <dbReference type="EMBL" id="OMO80650.1"/>
    </source>
</evidence>
<gene>
    <name evidence="1" type="ORF">COLO4_24011</name>
</gene>
<protein>
    <submittedName>
        <fullName evidence="1">Nucleic acid-binding protein</fullName>
    </submittedName>
</protein>
<comment type="caution">
    <text evidence="1">The sequence shown here is derived from an EMBL/GenBank/DDBJ whole genome shotgun (WGS) entry which is preliminary data.</text>
</comment>
<keyword evidence="2" id="KW-1185">Reference proteome</keyword>
<proteinExistence type="predicted"/>
<dbReference type="EMBL" id="AWUE01018407">
    <property type="protein sequence ID" value="OMO80650.1"/>
    <property type="molecule type" value="Genomic_DNA"/>
</dbReference>
<name>A0A1R3IDL7_9ROSI</name>
<evidence type="ECO:0000313" key="2">
    <source>
        <dbReference type="Proteomes" id="UP000187203"/>
    </source>
</evidence>